<name>A0A392V454_9FABA</name>
<comment type="caution">
    <text evidence="1">The sequence shown here is derived from an EMBL/GenBank/DDBJ whole genome shotgun (WGS) entry which is preliminary data.</text>
</comment>
<dbReference type="AlphaFoldDB" id="A0A392V454"/>
<accession>A0A392V454</accession>
<organism evidence="1 2">
    <name type="scientific">Trifolium medium</name>
    <dbReference type="NCBI Taxonomy" id="97028"/>
    <lineage>
        <taxon>Eukaryota</taxon>
        <taxon>Viridiplantae</taxon>
        <taxon>Streptophyta</taxon>
        <taxon>Embryophyta</taxon>
        <taxon>Tracheophyta</taxon>
        <taxon>Spermatophyta</taxon>
        <taxon>Magnoliopsida</taxon>
        <taxon>eudicotyledons</taxon>
        <taxon>Gunneridae</taxon>
        <taxon>Pentapetalae</taxon>
        <taxon>rosids</taxon>
        <taxon>fabids</taxon>
        <taxon>Fabales</taxon>
        <taxon>Fabaceae</taxon>
        <taxon>Papilionoideae</taxon>
        <taxon>50 kb inversion clade</taxon>
        <taxon>NPAAA clade</taxon>
        <taxon>Hologalegina</taxon>
        <taxon>IRL clade</taxon>
        <taxon>Trifolieae</taxon>
        <taxon>Trifolium</taxon>
    </lineage>
</organism>
<proteinExistence type="predicted"/>
<dbReference type="Proteomes" id="UP000265520">
    <property type="component" value="Unassembled WGS sequence"/>
</dbReference>
<reference evidence="1 2" key="1">
    <citation type="journal article" date="2018" name="Front. Plant Sci.">
        <title>Red Clover (Trifolium pratense) and Zigzag Clover (T. medium) - A Picture of Genomic Similarities and Differences.</title>
        <authorList>
            <person name="Dluhosova J."/>
            <person name="Istvanek J."/>
            <person name="Nedelnik J."/>
            <person name="Repkova J."/>
        </authorList>
    </citation>
    <scope>NUCLEOTIDE SEQUENCE [LARGE SCALE GENOMIC DNA]</scope>
    <source>
        <strain evidence="2">cv. 10/8</strain>
        <tissue evidence="1">Leaf</tissue>
    </source>
</reference>
<protein>
    <submittedName>
        <fullName evidence="1">Uncharacterized protein</fullName>
    </submittedName>
</protein>
<evidence type="ECO:0000313" key="1">
    <source>
        <dbReference type="EMBL" id="MCI81841.1"/>
    </source>
</evidence>
<feature type="non-terminal residue" evidence="1">
    <location>
        <position position="22"/>
    </location>
</feature>
<evidence type="ECO:0000313" key="2">
    <source>
        <dbReference type="Proteomes" id="UP000265520"/>
    </source>
</evidence>
<sequence>MQHAKKRTVSKLIKAAILEAIL</sequence>
<dbReference type="EMBL" id="LXQA011029070">
    <property type="protein sequence ID" value="MCI81841.1"/>
    <property type="molecule type" value="Genomic_DNA"/>
</dbReference>
<keyword evidence="2" id="KW-1185">Reference proteome</keyword>